<reference evidence="2" key="1">
    <citation type="submission" date="2020-04" db="EMBL/GenBank/DDBJ databases">
        <authorList>
            <person name="Chiriac C."/>
            <person name="Salcher M."/>
            <person name="Ghai R."/>
            <person name="Kavagutti S V."/>
        </authorList>
    </citation>
    <scope>NUCLEOTIDE SEQUENCE</scope>
</reference>
<name>A0A6J5KYT2_9CAUD</name>
<keyword evidence="1" id="KW-1133">Transmembrane helix</keyword>
<evidence type="ECO:0000313" key="2">
    <source>
        <dbReference type="EMBL" id="CAB4127201.1"/>
    </source>
</evidence>
<sequence length="74" mass="8629">MSDFIKETEHYIEHEVTLRVHEHKFQSLDKAIERLDAGLKHLDNKMTWGFGIFIAISVVGWIIPIALQFVHVKT</sequence>
<proteinExistence type="predicted"/>
<evidence type="ECO:0000313" key="5">
    <source>
        <dbReference type="EMBL" id="CAB5207065.1"/>
    </source>
</evidence>
<dbReference type="EMBL" id="LR798228">
    <property type="protein sequence ID" value="CAB5207065.1"/>
    <property type="molecule type" value="Genomic_DNA"/>
</dbReference>
<dbReference type="EMBL" id="LR796198">
    <property type="protein sequence ID" value="CAB4127201.1"/>
    <property type="molecule type" value="Genomic_DNA"/>
</dbReference>
<protein>
    <submittedName>
        <fullName evidence="2">Uncharacterized protein</fullName>
    </submittedName>
</protein>
<evidence type="ECO:0000256" key="1">
    <source>
        <dbReference type="SAM" id="Phobius"/>
    </source>
</evidence>
<evidence type="ECO:0000313" key="4">
    <source>
        <dbReference type="EMBL" id="CAB4202840.1"/>
    </source>
</evidence>
<dbReference type="EMBL" id="LR797327">
    <property type="protein sequence ID" value="CAB4202840.1"/>
    <property type="molecule type" value="Genomic_DNA"/>
</dbReference>
<dbReference type="EMBL" id="LR796260">
    <property type="protein sequence ID" value="CAB4132337.1"/>
    <property type="molecule type" value="Genomic_DNA"/>
</dbReference>
<organism evidence="2">
    <name type="scientific">uncultured Caudovirales phage</name>
    <dbReference type="NCBI Taxonomy" id="2100421"/>
    <lineage>
        <taxon>Viruses</taxon>
        <taxon>Duplodnaviria</taxon>
        <taxon>Heunggongvirae</taxon>
        <taxon>Uroviricota</taxon>
        <taxon>Caudoviricetes</taxon>
        <taxon>Peduoviridae</taxon>
        <taxon>Maltschvirus</taxon>
        <taxon>Maltschvirus maltsch</taxon>
    </lineage>
</organism>
<feature type="transmembrane region" description="Helical" evidence="1">
    <location>
        <begin position="48"/>
        <end position="70"/>
    </location>
</feature>
<accession>A0A6J5KYT2</accession>
<keyword evidence="1" id="KW-0472">Membrane</keyword>
<evidence type="ECO:0000313" key="3">
    <source>
        <dbReference type="EMBL" id="CAB4132337.1"/>
    </source>
</evidence>
<keyword evidence="1" id="KW-0812">Transmembrane</keyword>
<gene>
    <name evidence="4" type="ORF">UFOVP1363_37</name>
    <name evidence="5" type="ORF">UFOVP179_11</name>
    <name evidence="3" type="ORF">UFOVP260_8</name>
    <name evidence="2" type="ORF">UFOVP85_54</name>
</gene>